<dbReference type="EMBL" id="JAOYEY010000051">
    <property type="protein sequence ID" value="MCV9888807.1"/>
    <property type="molecule type" value="Genomic_DNA"/>
</dbReference>
<keyword evidence="2" id="KW-0784">Thiamine biosynthesis</keyword>
<keyword evidence="5" id="KW-1185">Reference proteome</keyword>
<feature type="domain" description="Thiamine phosphate synthase/TenI" evidence="3">
    <location>
        <begin position="5"/>
        <end position="178"/>
    </location>
</feature>
<organism evidence="4 5">
    <name type="scientific">Metabacillus halosaccharovorans</name>
    <dbReference type="NCBI Taxonomy" id="930124"/>
    <lineage>
        <taxon>Bacteria</taxon>
        <taxon>Bacillati</taxon>
        <taxon>Bacillota</taxon>
        <taxon>Bacilli</taxon>
        <taxon>Bacillales</taxon>
        <taxon>Bacillaceae</taxon>
        <taxon>Metabacillus</taxon>
    </lineage>
</organism>
<dbReference type="InterPro" id="IPR036206">
    <property type="entry name" value="ThiamineP_synth_sf"/>
</dbReference>
<comment type="pathway">
    <text evidence="1">Cofactor biosynthesis; thiamine diphosphate biosynthesis.</text>
</comment>
<protein>
    <submittedName>
        <fullName evidence="4">Thiazole tautomerase TenI</fullName>
    </submittedName>
</protein>
<name>A0ABT3DQA7_9BACI</name>
<accession>A0ABT3DQA7</accession>
<gene>
    <name evidence="4" type="primary">tenI</name>
    <name evidence="4" type="ORF">OIH86_24435</name>
</gene>
<dbReference type="PANTHER" id="PTHR20857">
    <property type="entry name" value="THIAMINE-PHOSPHATE PYROPHOSPHORYLASE"/>
    <property type="match status" value="1"/>
</dbReference>
<dbReference type="Pfam" id="PF02581">
    <property type="entry name" value="TMP-TENI"/>
    <property type="match status" value="1"/>
</dbReference>
<dbReference type="Gene3D" id="3.20.20.70">
    <property type="entry name" value="Aldolase class I"/>
    <property type="match status" value="1"/>
</dbReference>
<evidence type="ECO:0000313" key="4">
    <source>
        <dbReference type="EMBL" id="MCV9888807.1"/>
    </source>
</evidence>
<dbReference type="InterPro" id="IPR013785">
    <property type="entry name" value="Aldolase_TIM"/>
</dbReference>
<sequence>MEFHVITDGKQSIDELISRLSIIHTEVDYIHIREKTKSASDIMELLSVLVDKGVPKEKLVINDRMDVAVLHNIPNLHLPSHGFSIQEVRKYSPSFRIGRSIHSLEEAIQCENEGADYLLYGHIFETTCKVDLLPRGVEQLKDICKNVTIPVIAIGGITPETIDQLNQTNVHGVAVMSYVMESIDPKSALMKLKKVVEERYNEQAL</sequence>
<evidence type="ECO:0000256" key="2">
    <source>
        <dbReference type="ARBA" id="ARBA00022977"/>
    </source>
</evidence>
<dbReference type="Proteomes" id="UP001526147">
    <property type="component" value="Unassembled WGS sequence"/>
</dbReference>
<comment type="caution">
    <text evidence="4">The sequence shown here is derived from an EMBL/GenBank/DDBJ whole genome shotgun (WGS) entry which is preliminary data.</text>
</comment>
<dbReference type="NCBIfam" id="NF005819">
    <property type="entry name" value="PRK07695.1"/>
    <property type="match status" value="1"/>
</dbReference>
<evidence type="ECO:0000259" key="3">
    <source>
        <dbReference type="Pfam" id="PF02581"/>
    </source>
</evidence>
<proteinExistence type="predicted"/>
<dbReference type="PANTHER" id="PTHR20857:SF22">
    <property type="entry name" value="THIAZOLE TAUTOMERASE"/>
    <property type="match status" value="1"/>
</dbReference>
<evidence type="ECO:0000313" key="5">
    <source>
        <dbReference type="Proteomes" id="UP001526147"/>
    </source>
</evidence>
<dbReference type="CDD" id="cd00564">
    <property type="entry name" value="TMP_TenI"/>
    <property type="match status" value="1"/>
</dbReference>
<dbReference type="SUPFAM" id="SSF51391">
    <property type="entry name" value="Thiamin phosphate synthase"/>
    <property type="match status" value="1"/>
</dbReference>
<evidence type="ECO:0000256" key="1">
    <source>
        <dbReference type="ARBA" id="ARBA00004948"/>
    </source>
</evidence>
<dbReference type="InterPro" id="IPR022998">
    <property type="entry name" value="ThiamineP_synth_TenI"/>
</dbReference>
<dbReference type="RefSeq" id="WP_264144835.1">
    <property type="nucleotide sequence ID" value="NZ_JAOYEY010000051.1"/>
</dbReference>
<reference evidence="4 5" key="1">
    <citation type="submission" date="2022-10" db="EMBL/GenBank/DDBJ databases">
        <title>Draft genome assembly of moderately radiation resistant bacterium Metabacillus halosaccharovorans.</title>
        <authorList>
            <person name="Pal S."/>
            <person name="Gopinathan A."/>
        </authorList>
    </citation>
    <scope>NUCLEOTIDE SEQUENCE [LARGE SCALE GENOMIC DNA]</scope>
    <source>
        <strain evidence="4 5">VITHBRA001</strain>
    </source>
</reference>